<dbReference type="Proteomes" id="UP000714420">
    <property type="component" value="Unassembled WGS sequence"/>
</dbReference>
<evidence type="ECO:0000313" key="2">
    <source>
        <dbReference type="Proteomes" id="UP000714420"/>
    </source>
</evidence>
<dbReference type="EMBL" id="JABKKF010000024">
    <property type="protein sequence ID" value="NPD93271.1"/>
    <property type="molecule type" value="Genomic_DNA"/>
</dbReference>
<dbReference type="RefSeq" id="WP_172277605.1">
    <property type="nucleotide sequence ID" value="NZ_CATJPT010000046.1"/>
</dbReference>
<accession>A0ABX2APU4</accession>
<keyword evidence="2" id="KW-1185">Reference proteome</keyword>
<protein>
    <submittedName>
        <fullName evidence="1">RES family NAD+ phosphorylase</fullName>
    </submittedName>
</protein>
<comment type="caution">
    <text evidence="1">The sequence shown here is derived from an EMBL/GenBank/DDBJ whole genome shotgun (WGS) entry which is preliminary data.</text>
</comment>
<sequence>MVLNPENFLDMVRNAIFERSQVFQKDYSNDFEKVLSGCKLDYLTLLISHGIDSDSSEFESIKKVWDKIFNILTSSLSGRRSTAYTQLKNLLNGLFSEGLIYTHDKDIALYRMRICSLRKNIPRKEIFHIPFNLIRNIKTQRYSTPGYPCLYLAKSLYGSWEEMHRPPIESTLVSRFSPTGNFRVLDLRIPTVERFKKLEDLYLKYLPIIIACTIPVRNAEDVFKPEYIIPQFVLEWSIEKGPKHKLLGVIYTSSFFNREFFDLDYEWENIALPVQKMPSKTNYCPVLASLFKLTKPTCYEYEVMLGNLRLLSFNDEDNFQYLDGDKDKTAYYMSSFNLMEEVLMTKESDLIYRDM</sequence>
<gene>
    <name evidence="1" type="ORF">HPS56_13225</name>
</gene>
<reference evidence="1 2" key="1">
    <citation type="submission" date="2020-05" db="EMBL/GenBank/DDBJ databases">
        <title>Distinct polysaccharide utilization as determinants for interspecies competition between intestinal Prevotella spp.</title>
        <authorList>
            <person name="Galvez E.J.C."/>
            <person name="Iljazovic A."/>
            <person name="Strowig T."/>
        </authorList>
    </citation>
    <scope>NUCLEOTIDE SEQUENCE [LARGE SCALE GENOMIC DNA]</scope>
    <source>
        <strain evidence="1 2">PMUR</strain>
    </source>
</reference>
<organism evidence="1 2">
    <name type="scientific">Xylanibacter muris</name>
    <dbReference type="NCBI Taxonomy" id="2736290"/>
    <lineage>
        <taxon>Bacteria</taxon>
        <taxon>Pseudomonadati</taxon>
        <taxon>Bacteroidota</taxon>
        <taxon>Bacteroidia</taxon>
        <taxon>Bacteroidales</taxon>
        <taxon>Prevotellaceae</taxon>
        <taxon>Xylanibacter</taxon>
    </lineage>
</organism>
<name>A0ABX2APU4_9BACT</name>
<proteinExistence type="predicted"/>
<evidence type="ECO:0000313" key="1">
    <source>
        <dbReference type="EMBL" id="NPD93271.1"/>
    </source>
</evidence>